<sequence length="64" mass="6950">MPRSVRVRHWMRHRAPPSAPDENGHCVQVAVAGRSVGLRDPKDPAGGSLVLPSPAWNAFLDGLR</sequence>
<organism evidence="2 3">
    <name type="scientific">Haloechinothrix alba</name>
    <dbReference type="NCBI Taxonomy" id="664784"/>
    <lineage>
        <taxon>Bacteria</taxon>
        <taxon>Bacillati</taxon>
        <taxon>Actinomycetota</taxon>
        <taxon>Actinomycetes</taxon>
        <taxon>Pseudonocardiales</taxon>
        <taxon>Pseudonocardiaceae</taxon>
        <taxon>Haloechinothrix</taxon>
    </lineage>
</organism>
<accession>A0A238XJZ9</accession>
<dbReference type="Pfam" id="PF04149">
    <property type="entry name" value="DUF397"/>
    <property type="match status" value="1"/>
</dbReference>
<name>A0A238XJZ9_9PSEU</name>
<dbReference type="RefSeq" id="WP_245818699.1">
    <property type="nucleotide sequence ID" value="NZ_FZNW01000011.1"/>
</dbReference>
<dbReference type="EMBL" id="FZNW01000011">
    <property type="protein sequence ID" value="SNR59326.1"/>
    <property type="molecule type" value="Genomic_DNA"/>
</dbReference>
<dbReference type="AlphaFoldDB" id="A0A238XJZ9"/>
<protein>
    <recommendedName>
        <fullName evidence="1">DUF397 domain-containing protein</fullName>
    </recommendedName>
</protein>
<feature type="domain" description="DUF397" evidence="1">
    <location>
        <begin position="18"/>
        <end position="64"/>
    </location>
</feature>
<dbReference type="Proteomes" id="UP000198348">
    <property type="component" value="Unassembled WGS sequence"/>
</dbReference>
<evidence type="ECO:0000313" key="2">
    <source>
        <dbReference type="EMBL" id="SNR59326.1"/>
    </source>
</evidence>
<keyword evidence="3" id="KW-1185">Reference proteome</keyword>
<evidence type="ECO:0000259" key="1">
    <source>
        <dbReference type="Pfam" id="PF04149"/>
    </source>
</evidence>
<reference evidence="3" key="1">
    <citation type="submission" date="2017-06" db="EMBL/GenBank/DDBJ databases">
        <authorList>
            <person name="Varghese N."/>
            <person name="Submissions S."/>
        </authorList>
    </citation>
    <scope>NUCLEOTIDE SEQUENCE [LARGE SCALE GENOMIC DNA]</scope>
    <source>
        <strain evidence="3">DSM 45207</strain>
    </source>
</reference>
<evidence type="ECO:0000313" key="3">
    <source>
        <dbReference type="Proteomes" id="UP000198348"/>
    </source>
</evidence>
<proteinExistence type="predicted"/>
<gene>
    <name evidence="2" type="ORF">SAMN06265360_11180</name>
</gene>
<dbReference type="InterPro" id="IPR007278">
    <property type="entry name" value="DUF397"/>
</dbReference>